<evidence type="ECO:0000313" key="2">
    <source>
        <dbReference type="EMBL" id="QDT99396.1"/>
    </source>
</evidence>
<dbReference type="KEGG" id="gaw:V144x_49070"/>
<proteinExistence type="predicted"/>
<keyword evidence="1" id="KW-1133">Transmembrane helix</keyword>
<feature type="transmembrane region" description="Helical" evidence="1">
    <location>
        <begin position="54"/>
        <end position="73"/>
    </location>
</feature>
<gene>
    <name evidence="2" type="ORF">V144x_49070</name>
</gene>
<feature type="transmembrane region" description="Helical" evidence="1">
    <location>
        <begin position="85"/>
        <end position="102"/>
    </location>
</feature>
<keyword evidence="1" id="KW-0472">Membrane</keyword>
<evidence type="ECO:0000256" key="1">
    <source>
        <dbReference type="SAM" id="Phobius"/>
    </source>
</evidence>
<sequence length="162" mass="18311">MIIMRGMIAGLIGALVGGVVPLVLISLYTITSWYFHNTYEIDRQADIAYWRNEVVYPILGVAIYFGLAAWATYTPKGNYRFTKTLAILFFLSIPLTLFIRVLRQPTPQYKTIEVPNAYFSEFLLLFLPPLLITCVMIAFRSSVTHNVDTISESDGRSKVTSS</sequence>
<dbReference type="AlphaFoldDB" id="A0A517W2E2"/>
<reference evidence="2 3" key="1">
    <citation type="submission" date="2019-03" db="EMBL/GenBank/DDBJ databases">
        <title>Deep-cultivation of Planctomycetes and their phenomic and genomic characterization uncovers novel biology.</title>
        <authorList>
            <person name="Wiegand S."/>
            <person name="Jogler M."/>
            <person name="Boedeker C."/>
            <person name="Pinto D."/>
            <person name="Vollmers J."/>
            <person name="Rivas-Marin E."/>
            <person name="Kohn T."/>
            <person name="Peeters S.H."/>
            <person name="Heuer A."/>
            <person name="Rast P."/>
            <person name="Oberbeckmann S."/>
            <person name="Bunk B."/>
            <person name="Jeske O."/>
            <person name="Meyerdierks A."/>
            <person name="Storesund J.E."/>
            <person name="Kallscheuer N."/>
            <person name="Luecker S."/>
            <person name="Lage O.M."/>
            <person name="Pohl T."/>
            <person name="Merkel B.J."/>
            <person name="Hornburger P."/>
            <person name="Mueller R.-W."/>
            <person name="Bruemmer F."/>
            <person name="Labrenz M."/>
            <person name="Spormann A.M."/>
            <person name="Op den Camp H."/>
            <person name="Overmann J."/>
            <person name="Amann R."/>
            <person name="Jetten M.S.M."/>
            <person name="Mascher T."/>
            <person name="Medema M.H."/>
            <person name="Devos D.P."/>
            <person name="Kaster A.-K."/>
            <person name="Ovreas L."/>
            <person name="Rohde M."/>
            <person name="Galperin M.Y."/>
            <person name="Jogler C."/>
        </authorList>
    </citation>
    <scope>NUCLEOTIDE SEQUENCE [LARGE SCALE GENOMIC DNA]</scope>
    <source>
        <strain evidence="2 3">V144</strain>
    </source>
</reference>
<dbReference type="RefSeq" id="WP_144988869.1">
    <property type="nucleotide sequence ID" value="NZ_CP037920.1"/>
</dbReference>
<dbReference type="Proteomes" id="UP000318704">
    <property type="component" value="Chromosome"/>
</dbReference>
<dbReference type="EMBL" id="CP037920">
    <property type="protein sequence ID" value="QDT99396.1"/>
    <property type="molecule type" value="Genomic_DNA"/>
</dbReference>
<keyword evidence="1" id="KW-0812">Transmembrane</keyword>
<protein>
    <submittedName>
        <fullName evidence="2">Uncharacterized protein</fullName>
    </submittedName>
</protein>
<feature type="transmembrane region" description="Helical" evidence="1">
    <location>
        <begin position="7"/>
        <end position="34"/>
    </location>
</feature>
<feature type="transmembrane region" description="Helical" evidence="1">
    <location>
        <begin position="122"/>
        <end position="139"/>
    </location>
</feature>
<evidence type="ECO:0000313" key="3">
    <source>
        <dbReference type="Proteomes" id="UP000318704"/>
    </source>
</evidence>
<name>A0A517W2E2_9PLAN</name>
<organism evidence="2 3">
    <name type="scientific">Gimesia aquarii</name>
    <dbReference type="NCBI Taxonomy" id="2527964"/>
    <lineage>
        <taxon>Bacteria</taxon>
        <taxon>Pseudomonadati</taxon>
        <taxon>Planctomycetota</taxon>
        <taxon>Planctomycetia</taxon>
        <taxon>Planctomycetales</taxon>
        <taxon>Planctomycetaceae</taxon>
        <taxon>Gimesia</taxon>
    </lineage>
</organism>
<accession>A0A517W2E2</accession>